<name>A0A4R2FER3_9GAMM</name>
<dbReference type="Gene3D" id="2.70.70.10">
    <property type="entry name" value="Glucose Permease (Domain IIA)"/>
    <property type="match status" value="1"/>
</dbReference>
<accession>A0A4R2FER3</accession>
<dbReference type="OrthoDB" id="9784703at2"/>
<dbReference type="RefSeq" id="WP_133038976.1">
    <property type="nucleotide sequence ID" value="NZ_SLWF01000012.1"/>
</dbReference>
<dbReference type="SUPFAM" id="SSF51261">
    <property type="entry name" value="Duplicated hybrid motif"/>
    <property type="match status" value="1"/>
</dbReference>
<dbReference type="InterPro" id="IPR050570">
    <property type="entry name" value="Cell_wall_metabolism_enzyme"/>
</dbReference>
<evidence type="ECO:0000313" key="3">
    <source>
        <dbReference type="EMBL" id="TCN84321.1"/>
    </source>
</evidence>
<dbReference type="EMBL" id="SLWF01000012">
    <property type="protein sequence ID" value="TCN84321.1"/>
    <property type="molecule type" value="Genomic_DNA"/>
</dbReference>
<comment type="caution">
    <text evidence="3">The sequence shown here is derived from an EMBL/GenBank/DDBJ whole genome shotgun (WGS) entry which is preliminary data.</text>
</comment>
<gene>
    <name evidence="3" type="ORF">EDC91_11296</name>
</gene>
<dbReference type="Gene3D" id="6.10.250.3150">
    <property type="match status" value="1"/>
</dbReference>
<dbReference type="InterPro" id="IPR011055">
    <property type="entry name" value="Dup_hybrid_motif"/>
</dbReference>
<reference evidence="3 4" key="1">
    <citation type="submission" date="2019-03" db="EMBL/GenBank/DDBJ databases">
        <title>Freshwater and sediment microbial communities from various areas in North America, analyzing microbe dynamics in response to fracking.</title>
        <authorList>
            <person name="Lamendella R."/>
        </authorList>
    </citation>
    <scope>NUCLEOTIDE SEQUENCE [LARGE SCALE GENOMIC DNA]</scope>
    <source>
        <strain evidence="3 4">74A</strain>
    </source>
</reference>
<dbReference type="AlphaFoldDB" id="A0A4R2FER3"/>
<feature type="domain" description="M23ase beta-sheet core" evidence="2">
    <location>
        <begin position="279"/>
        <end position="372"/>
    </location>
</feature>
<dbReference type="PANTHER" id="PTHR21666:SF270">
    <property type="entry name" value="MUREIN HYDROLASE ACTIVATOR ENVC"/>
    <property type="match status" value="1"/>
</dbReference>
<feature type="coiled-coil region" evidence="1">
    <location>
        <begin position="146"/>
        <end position="240"/>
    </location>
</feature>
<dbReference type="InterPro" id="IPR016047">
    <property type="entry name" value="M23ase_b-sheet_dom"/>
</dbReference>
<dbReference type="PANTHER" id="PTHR21666">
    <property type="entry name" value="PEPTIDASE-RELATED"/>
    <property type="match status" value="1"/>
</dbReference>
<evidence type="ECO:0000313" key="4">
    <source>
        <dbReference type="Proteomes" id="UP000294832"/>
    </source>
</evidence>
<protein>
    <submittedName>
        <fullName evidence="3">Septal ring factor EnvC (AmiA/AmiB activator)</fullName>
    </submittedName>
</protein>
<evidence type="ECO:0000256" key="1">
    <source>
        <dbReference type="SAM" id="Coils"/>
    </source>
</evidence>
<dbReference type="GO" id="GO:0004222">
    <property type="term" value="F:metalloendopeptidase activity"/>
    <property type="evidence" value="ECO:0007669"/>
    <property type="project" value="TreeGrafter"/>
</dbReference>
<sequence length="378" mass="42063">MHKHVIAKASIIAGFLIFSHSLLASDLERRQSELKQIQQQIAAQQNALKDSSKQREQLLALLKQDEQAIGTAARQVTETESRLADSQKKLMALDQRAVELDKLQKGQQQTLAKQLKSAFLAGNHDYSKMLLHQEDPTTVERMLAYYEFLNKARMDAINQLKKTREELVSVQQQQQQENERLNQLAMKQRAQSAQLKQEQQQRQNTLSELQRVINSKASGLEQLQIEEASLKRVVEAAMKAMRDTPSMSGLDQLSGKLSWPTKGSLKSSFGSRRSGNVNWKGVIIGAAEGQAINAIAPGKVIYADWLRGFGLLLVIDHGKGFMSLYGHAQALLKDVGDTVHAGDAIALVGRSGGQAEPGLYFEIRHKGEAVDPAQYCRR</sequence>
<dbReference type="Pfam" id="PF01551">
    <property type="entry name" value="Peptidase_M23"/>
    <property type="match status" value="1"/>
</dbReference>
<dbReference type="Proteomes" id="UP000294832">
    <property type="component" value="Unassembled WGS sequence"/>
</dbReference>
<keyword evidence="1" id="KW-0175">Coiled coil</keyword>
<keyword evidence="4" id="KW-1185">Reference proteome</keyword>
<organism evidence="3 4">
    <name type="scientific">Shewanella fodinae</name>
    <dbReference type="NCBI Taxonomy" id="552357"/>
    <lineage>
        <taxon>Bacteria</taxon>
        <taxon>Pseudomonadati</taxon>
        <taxon>Pseudomonadota</taxon>
        <taxon>Gammaproteobacteria</taxon>
        <taxon>Alteromonadales</taxon>
        <taxon>Shewanellaceae</taxon>
        <taxon>Shewanella</taxon>
    </lineage>
</organism>
<feature type="coiled-coil region" evidence="1">
    <location>
        <begin position="27"/>
        <end position="96"/>
    </location>
</feature>
<evidence type="ECO:0000259" key="2">
    <source>
        <dbReference type="Pfam" id="PF01551"/>
    </source>
</evidence>
<proteinExistence type="predicted"/>
<dbReference type="FunFam" id="2.70.70.10:FF:000003">
    <property type="entry name" value="Murein hydrolase activator EnvC"/>
    <property type="match status" value="1"/>
</dbReference>
<dbReference type="CDD" id="cd12797">
    <property type="entry name" value="M23_peptidase"/>
    <property type="match status" value="1"/>
</dbReference>